<evidence type="ECO:0000256" key="1">
    <source>
        <dbReference type="ARBA" id="ARBA00022737"/>
    </source>
</evidence>
<dbReference type="Pfam" id="PF13432">
    <property type="entry name" value="TPR_16"/>
    <property type="match status" value="1"/>
</dbReference>
<keyword evidence="2 3" id="KW-0802">TPR repeat</keyword>
<dbReference type="SMART" id="SM00028">
    <property type="entry name" value="TPR"/>
    <property type="match status" value="4"/>
</dbReference>
<evidence type="ECO:0000313" key="5">
    <source>
        <dbReference type="EMBL" id="CAD8461947.1"/>
    </source>
</evidence>
<gene>
    <name evidence="5" type="ORF">LAMO00422_LOCUS20907</name>
</gene>
<accession>A0A7S0DQQ0</accession>
<sequence length="809" mass="89781">MLGLRRARGSVRWARAWAPYRSYRSLSELHYPKNLLNPLASSRLSFRNLHIASRNTPSTSPFSYPMQADRRGLSAGMPKLGLGLRPRWMSTSDEGKDAPGAEAKTEKKKAKQFGAKVKKKAAEGEEKKGEEDAGEGDENRKEFMTKGAKAGGYSEYMGWVTLVGFLSSIGIGYYKLRQPEFTVPIILNHLEAPGMTWLLTGMAYYLSFSGSSLEWREAMAKDGGVAKLVNYINTAEENPGDRKDMRRAGMHLLSLLAEYEETRPYLRYTNVFKTAAAFLRTKDLDIKGAALNVLVYMFQDKASATLAVESGVLALMCEIGNKAFEKRSPKKKEESETPSDMFEAAGFKEKDAPEEKEEGPSPVYLAGEMALQALAKVPLNYPGGVKAMMDKGAIGEPELNVIYSAIQMDMVQNEKIGNYDAALNGARQCINMSPQSPNMYAFCAKIQSIQGNIEGAIWNQRRAVKLGLRETRHRTFLSQLLIQSGRHDHIKEARNILSKMIKDKIDLSQRIANASGLTAPAIPAPKPEKKKENEPWTVGSFFAQGISGDAETTTSDSSKPESFLPGHPGKSSHSASSSAIALVQNDTLYSQLIKADILLRDYSAASSHVADWISSNPSSSAGHYSHAKILLHQGDFKKALEVLGHSLALNPRRAESQYLRAYLLYKDGQDDKALEICESVVKMLRRDHVSGSKVPNLHLLMGKLFEKKGEYARAQASYGMLIKYDSKRPMPHFRLSQALLKAGKKDEANKEIEQVLKLWRDACVPKKNCKWYFSKNQAAARALKTIEEYSKAQPSEQITDLFEGLKASE</sequence>
<dbReference type="PANTHER" id="PTHR45586:SF1">
    <property type="entry name" value="LIPOPOLYSACCHARIDE ASSEMBLY PROTEIN B"/>
    <property type="match status" value="1"/>
</dbReference>
<dbReference type="InterPro" id="IPR051012">
    <property type="entry name" value="CellSynth/LPSAsmb/PSIAsmb"/>
</dbReference>
<feature type="region of interest" description="Disordered" evidence="4">
    <location>
        <begin position="548"/>
        <end position="575"/>
    </location>
</feature>
<evidence type="ECO:0000256" key="4">
    <source>
        <dbReference type="SAM" id="MobiDB-lite"/>
    </source>
</evidence>
<dbReference type="InterPro" id="IPR016024">
    <property type="entry name" value="ARM-type_fold"/>
</dbReference>
<dbReference type="InterPro" id="IPR019734">
    <property type="entry name" value="TPR_rpt"/>
</dbReference>
<dbReference type="AlphaFoldDB" id="A0A7S0DQQ0"/>
<organism evidence="5">
    <name type="scientific">Amorphochlora amoebiformis</name>
    <dbReference type="NCBI Taxonomy" id="1561963"/>
    <lineage>
        <taxon>Eukaryota</taxon>
        <taxon>Sar</taxon>
        <taxon>Rhizaria</taxon>
        <taxon>Cercozoa</taxon>
        <taxon>Chlorarachniophyceae</taxon>
        <taxon>Amorphochlora</taxon>
    </lineage>
</organism>
<dbReference type="InterPro" id="IPR011989">
    <property type="entry name" value="ARM-like"/>
</dbReference>
<feature type="compositionally biased region" description="Basic and acidic residues" evidence="4">
    <location>
        <begin position="120"/>
        <end position="140"/>
    </location>
</feature>
<dbReference type="SUPFAM" id="SSF48371">
    <property type="entry name" value="ARM repeat"/>
    <property type="match status" value="1"/>
</dbReference>
<reference evidence="5" key="1">
    <citation type="submission" date="2021-01" db="EMBL/GenBank/DDBJ databases">
        <authorList>
            <person name="Corre E."/>
            <person name="Pelletier E."/>
            <person name="Niang G."/>
            <person name="Scheremetjew M."/>
            <person name="Finn R."/>
            <person name="Kale V."/>
            <person name="Holt S."/>
            <person name="Cochrane G."/>
            <person name="Meng A."/>
            <person name="Brown T."/>
            <person name="Cohen L."/>
        </authorList>
    </citation>
    <scope>NUCLEOTIDE SEQUENCE</scope>
    <source>
        <strain evidence="5">CCMP2058</strain>
    </source>
</reference>
<keyword evidence="1" id="KW-0677">Repeat</keyword>
<feature type="region of interest" description="Disordered" evidence="4">
    <location>
        <begin position="325"/>
        <end position="359"/>
    </location>
</feature>
<feature type="compositionally biased region" description="Basic and acidic residues" evidence="4">
    <location>
        <begin position="93"/>
        <end position="105"/>
    </location>
</feature>
<dbReference type="Gene3D" id="1.25.10.10">
    <property type="entry name" value="Leucine-rich Repeat Variant"/>
    <property type="match status" value="1"/>
</dbReference>
<evidence type="ECO:0000256" key="2">
    <source>
        <dbReference type="ARBA" id="ARBA00022803"/>
    </source>
</evidence>
<dbReference type="EMBL" id="HBEM01030702">
    <property type="protein sequence ID" value="CAD8461947.1"/>
    <property type="molecule type" value="Transcribed_RNA"/>
</dbReference>
<evidence type="ECO:0000256" key="3">
    <source>
        <dbReference type="PROSITE-ProRule" id="PRU00339"/>
    </source>
</evidence>
<feature type="compositionally biased region" description="Basic residues" evidence="4">
    <location>
        <begin position="106"/>
        <end position="119"/>
    </location>
</feature>
<feature type="region of interest" description="Disordered" evidence="4">
    <location>
        <begin position="86"/>
        <end position="140"/>
    </location>
</feature>
<dbReference type="Gene3D" id="1.25.40.10">
    <property type="entry name" value="Tetratricopeptide repeat domain"/>
    <property type="match status" value="2"/>
</dbReference>
<dbReference type="PANTHER" id="PTHR45586">
    <property type="entry name" value="TPR REPEAT-CONTAINING PROTEIN PA4667"/>
    <property type="match status" value="1"/>
</dbReference>
<protein>
    <submittedName>
        <fullName evidence="5">Uncharacterized protein</fullName>
    </submittedName>
</protein>
<name>A0A7S0DQQ0_9EUKA</name>
<dbReference type="Pfam" id="PF14559">
    <property type="entry name" value="TPR_19"/>
    <property type="match status" value="1"/>
</dbReference>
<dbReference type="PROSITE" id="PS50005">
    <property type="entry name" value="TPR"/>
    <property type="match status" value="1"/>
</dbReference>
<feature type="repeat" description="TPR" evidence="3">
    <location>
        <begin position="620"/>
        <end position="653"/>
    </location>
</feature>
<dbReference type="SUPFAM" id="SSF48452">
    <property type="entry name" value="TPR-like"/>
    <property type="match status" value="2"/>
</dbReference>
<feature type="compositionally biased region" description="Basic and acidic residues" evidence="4">
    <location>
        <begin position="325"/>
        <end position="335"/>
    </location>
</feature>
<dbReference type="InterPro" id="IPR011990">
    <property type="entry name" value="TPR-like_helical_dom_sf"/>
</dbReference>
<proteinExistence type="predicted"/>